<evidence type="ECO:0000313" key="2">
    <source>
        <dbReference type="Proteomes" id="UP000821845"/>
    </source>
</evidence>
<proteinExistence type="predicted"/>
<reference evidence="1" key="1">
    <citation type="submission" date="2020-05" db="EMBL/GenBank/DDBJ databases">
        <title>Large-scale comparative analyses of tick genomes elucidate their genetic diversity and vector capacities.</title>
        <authorList>
            <person name="Jia N."/>
            <person name="Wang J."/>
            <person name="Shi W."/>
            <person name="Du L."/>
            <person name="Sun Y."/>
            <person name="Zhan W."/>
            <person name="Jiang J."/>
            <person name="Wang Q."/>
            <person name="Zhang B."/>
            <person name="Ji P."/>
            <person name="Sakyi L.B."/>
            <person name="Cui X."/>
            <person name="Yuan T."/>
            <person name="Jiang B."/>
            <person name="Yang W."/>
            <person name="Lam T.T.-Y."/>
            <person name="Chang Q."/>
            <person name="Ding S."/>
            <person name="Wang X."/>
            <person name="Zhu J."/>
            <person name="Ruan X."/>
            <person name="Zhao L."/>
            <person name="Wei J."/>
            <person name="Que T."/>
            <person name="Du C."/>
            <person name="Cheng J."/>
            <person name="Dai P."/>
            <person name="Han X."/>
            <person name="Huang E."/>
            <person name="Gao Y."/>
            <person name="Liu J."/>
            <person name="Shao H."/>
            <person name="Ye R."/>
            <person name="Li L."/>
            <person name="Wei W."/>
            <person name="Wang X."/>
            <person name="Wang C."/>
            <person name="Yang T."/>
            <person name="Huo Q."/>
            <person name="Li W."/>
            <person name="Guo W."/>
            <person name="Chen H."/>
            <person name="Zhou L."/>
            <person name="Ni X."/>
            <person name="Tian J."/>
            <person name="Zhou Y."/>
            <person name="Sheng Y."/>
            <person name="Liu T."/>
            <person name="Pan Y."/>
            <person name="Xia L."/>
            <person name="Li J."/>
            <person name="Zhao F."/>
            <person name="Cao W."/>
        </authorList>
    </citation>
    <scope>NUCLEOTIDE SEQUENCE</scope>
    <source>
        <strain evidence="1">Hyas-2018</strain>
    </source>
</reference>
<gene>
    <name evidence="1" type="ORF">HPB50_015303</name>
</gene>
<dbReference type="Proteomes" id="UP000821845">
    <property type="component" value="Chromosome 9"/>
</dbReference>
<comment type="caution">
    <text evidence="1">The sequence shown here is derived from an EMBL/GenBank/DDBJ whole genome shotgun (WGS) entry which is preliminary data.</text>
</comment>
<sequence>MYHYIRDFLRHLIATLIFCDHSLPGITLGAPGTPQGAVVSLFFSILRFFIFPSSEIKYPISTSASTATTSQCAYRGSDADLEKHLQYAQDTIDTYVRGRGLACSPSKSELFLYRPTQRNLAIAPISLTLLLISLTLKFVG</sequence>
<protein>
    <submittedName>
        <fullName evidence="1">Uncharacterized protein</fullName>
    </submittedName>
</protein>
<accession>A0ACB7RL10</accession>
<organism evidence="1 2">
    <name type="scientific">Hyalomma asiaticum</name>
    <name type="common">Tick</name>
    <dbReference type="NCBI Taxonomy" id="266040"/>
    <lineage>
        <taxon>Eukaryota</taxon>
        <taxon>Metazoa</taxon>
        <taxon>Ecdysozoa</taxon>
        <taxon>Arthropoda</taxon>
        <taxon>Chelicerata</taxon>
        <taxon>Arachnida</taxon>
        <taxon>Acari</taxon>
        <taxon>Parasitiformes</taxon>
        <taxon>Ixodida</taxon>
        <taxon>Ixodoidea</taxon>
        <taxon>Ixodidae</taxon>
        <taxon>Hyalomminae</taxon>
        <taxon>Hyalomma</taxon>
    </lineage>
</organism>
<evidence type="ECO:0000313" key="1">
    <source>
        <dbReference type="EMBL" id="KAH6922544.1"/>
    </source>
</evidence>
<keyword evidence="2" id="KW-1185">Reference proteome</keyword>
<name>A0ACB7RL10_HYAAI</name>
<dbReference type="EMBL" id="CM023489">
    <property type="protein sequence ID" value="KAH6922544.1"/>
    <property type="molecule type" value="Genomic_DNA"/>
</dbReference>